<evidence type="ECO:0000313" key="7">
    <source>
        <dbReference type="EMBL" id="AZA10817.1"/>
    </source>
</evidence>
<comment type="subcellular location">
    <subcellularLocation>
        <location evidence="1">Cell membrane</location>
        <topology evidence="1">Multi-pass membrane protein</topology>
    </subcellularLocation>
</comment>
<keyword evidence="5 6" id="KW-0472">Membrane</keyword>
<reference evidence="7 8" key="1">
    <citation type="submission" date="2018-11" db="EMBL/GenBank/DDBJ databases">
        <authorList>
            <person name="Kleinhagauer T."/>
            <person name="Glaeser S.P."/>
            <person name="Spergser J."/>
            <person name="Ruckert C."/>
            <person name="Kaempfer P."/>
            <person name="Busse H.-J."/>
        </authorList>
    </citation>
    <scope>NUCLEOTIDE SEQUENCE [LARGE SCALE GENOMIC DNA]</scope>
    <source>
        <strain evidence="7 8">W8</strain>
    </source>
</reference>
<dbReference type="RefSeq" id="WP_123933304.1">
    <property type="nucleotide sequence ID" value="NZ_CP033897.1"/>
</dbReference>
<evidence type="ECO:0000256" key="3">
    <source>
        <dbReference type="ARBA" id="ARBA00022692"/>
    </source>
</evidence>
<accession>A0A3G6IYR5</accession>
<dbReference type="PANTHER" id="PTHR30213">
    <property type="entry name" value="INNER MEMBRANE PROTEIN YHJD"/>
    <property type="match status" value="1"/>
</dbReference>
<dbReference type="KEGG" id="cgk:CGERO_02465"/>
<evidence type="ECO:0000256" key="1">
    <source>
        <dbReference type="ARBA" id="ARBA00004651"/>
    </source>
</evidence>
<protein>
    <submittedName>
        <fullName evidence="7">Inner membrane protein YhjD</fullName>
    </submittedName>
</protein>
<feature type="transmembrane region" description="Helical" evidence="6">
    <location>
        <begin position="278"/>
        <end position="303"/>
    </location>
</feature>
<proteinExistence type="predicted"/>
<evidence type="ECO:0000313" key="8">
    <source>
        <dbReference type="Proteomes" id="UP000271587"/>
    </source>
</evidence>
<dbReference type="AlphaFoldDB" id="A0A3G6IYR5"/>
<name>A0A3G6IYR5_9CORY</name>
<feature type="transmembrane region" description="Helical" evidence="6">
    <location>
        <begin position="60"/>
        <end position="84"/>
    </location>
</feature>
<dbReference type="EMBL" id="CP033897">
    <property type="protein sequence ID" value="AZA10817.1"/>
    <property type="molecule type" value="Genomic_DNA"/>
</dbReference>
<evidence type="ECO:0000256" key="5">
    <source>
        <dbReference type="ARBA" id="ARBA00023136"/>
    </source>
</evidence>
<feature type="transmembrane region" description="Helical" evidence="6">
    <location>
        <begin position="243"/>
        <end position="266"/>
    </location>
</feature>
<dbReference type="Pfam" id="PF03631">
    <property type="entry name" value="Virul_fac_BrkB"/>
    <property type="match status" value="1"/>
</dbReference>
<keyword evidence="8" id="KW-1185">Reference proteome</keyword>
<dbReference type="Proteomes" id="UP000271587">
    <property type="component" value="Chromosome"/>
</dbReference>
<gene>
    <name evidence="7" type="primary">yhjD</name>
    <name evidence="7" type="ORF">CGERO_02465</name>
</gene>
<feature type="transmembrane region" description="Helical" evidence="6">
    <location>
        <begin position="167"/>
        <end position="187"/>
    </location>
</feature>
<evidence type="ECO:0000256" key="6">
    <source>
        <dbReference type="SAM" id="Phobius"/>
    </source>
</evidence>
<evidence type="ECO:0000256" key="2">
    <source>
        <dbReference type="ARBA" id="ARBA00022475"/>
    </source>
</evidence>
<organism evidence="7 8">
    <name type="scientific">Corynebacterium gerontici</name>
    <dbReference type="NCBI Taxonomy" id="2079234"/>
    <lineage>
        <taxon>Bacteria</taxon>
        <taxon>Bacillati</taxon>
        <taxon>Actinomycetota</taxon>
        <taxon>Actinomycetes</taxon>
        <taxon>Mycobacteriales</taxon>
        <taxon>Corynebacteriaceae</taxon>
        <taxon>Corynebacterium</taxon>
    </lineage>
</organism>
<evidence type="ECO:0000256" key="4">
    <source>
        <dbReference type="ARBA" id="ARBA00022989"/>
    </source>
</evidence>
<feature type="transmembrane region" description="Helical" evidence="6">
    <location>
        <begin position="207"/>
        <end position="231"/>
    </location>
</feature>
<dbReference type="PANTHER" id="PTHR30213:SF1">
    <property type="entry name" value="INNER MEMBRANE PROTEIN YHJD"/>
    <property type="match status" value="1"/>
</dbReference>
<keyword evidence="4 6" id="KW-1133">Transmembrane helix</keyword>
<sequence>MATSTKQNEQRTDEFGIERAHADDPGFIDKYREKWGWFDHLMRMQERYGKNGGNQYAAGITYFSVLSMFPILMLGFAIAAMVLVSQPELLEKLQNQIAQALSGTMGDTVNEIIDTAIEQRNVIFGIGGLTALWSGLSWMNHLRYGASKMWQYPVAGGNFVMNKLRDLLGLIGLMLALIVAFGVTAIGSSGLTTTVLEWLHLDEIPGIGWLTFAVTLLVGLIANYLVFLWLLKYLPRGEVPMKVAAKAAVIGAVAFEIFKQIGSLFFSKALDNPAGATFGPIIGVMVLLYFVWRILLYCCAWAATTEEALAIAKLDAPGPAVIRVREVVKPDTGALTVGKAAIFGVRDSIRGFLGKR</sequence>
<keyword evidence="3 6" id="KW-0812">Transmembrane</keyword>
<dbReference type="OrthoDB" id="4127374at2"/>
<dbReference type="InterPro" id="IPR017039">
    <property type="entry name" value="Virul_fac_BrkB"/>
</dbReference>
<keyword evidence="2" id="KW-1003">Cell membrane</keyword>
<dbReference type="GO" id="GO:0005886">
    <property type="term" value="C:plasma membrane"/>
    <property type="evidence" value="ECO:0007669"/>
    <property type="project" value="UniProtKB-SubCell"/>
</dbReference>